<dbReference type="AlphaFoldDB" id="A0A923F099"/>
<keyword evidence="4" id="KW-1185">Reference proteome</keyword>
<sequence>MIRNAFVAASVLLVLTGCVSAPPLNFSVDGVQASTQKLDADLRATSVSYASPSEKTGDLPSYGEAVPQLWQSALQESLNRATVFDDDSSNKVNLLVKILELDVPAGGITMTTTSMARYQLVSRKTGKVLFEKDVAAIGEVPPGYAFSGLVRIKESINRAVQNNIRSFLTSLNSASLAR</sequence>
<accession>A0A923F099</accession>
<proteinExistence type="predicted"/>
<dbReference type="Proteomes" id="UP000648816">
    <property type="component" value="Unassembled WGS sequence"/>
</dbReference>
<gene>
    <name evidence="3" type="ORF">HU727_002755</name>
    <name evidence="2" type="ORF">HU727_00565</name>
</gene>
<reference evidence="2" key="2">
    <citation type="submission" date="2020-07" db="EMBL/GenBank/DDBJ databases">
        <authorList>
            <person name="Lood C."/>
            <person name="Girard L."/>
        </authorList>
    </citation>
    <scope>NUCLEOTIDE SEQUENCE</scope>
    <source>
        <strain evidence="2">SWRI153</strain>
    </source>
</reference>
<feature type="chain" id="PRO_5044694798" evidence="1">
    <location>
        <begin position="22"/>
        <end position="178"/>
    </location>
</feature>
<evidence type="ECO:0000256" key="1">
    <source>
        <dbReference type="SAM" id="SignalP"/>
    </source>
</evidence>
<dbReference type="RefSeq" id="WP_186528163.1">
    <property type="nucleotide sequence ID" value="NZ_JABWQP020000001.1"/>
</dbReference>
<name>A0A923F099_9PSED</name>
<dbReference type="GO" id="GO:0016746">
    <property type="term" value="F:acyltransferase activity"/>
    <property type="evidence" value="ECO:0007669"/>
    <property type="project" value="UniProtKB-KW"/>
</dbReference>
<reference evidence="2 4" key="1">
    <citation type="journal article" date="2020" name="Microorganisms">
        <title>Reliable Identification of Environmental Pseudomonas Isolates Using the rpoD Gene.</title>
        <authorList>
            <consortium name="The Broad Institute Genome Sequencing Platform"/>
            <person name="Girard L."/>
            <person name="Lood C."/>
            <person name="Rokni-Zadeh H."/>
            <person name="van Noort V."/>
            <person name="Lavigne R."/>
            <person name="De Mot R."/>
        </authorList>
    </citation>
    <scope>NUCLEOTIDE SEQUENCE</scope>
    <source>
        <strain evidence="2 4">SWRI153</strain>
    </source>
</reference>
<feature type="signal peptide" evidence="1">
    <location>
        <begin position="1"/>
        <end position="21"/>
    </location>
</feature>
<reference evidence="3" key="3">
    <citation type="submission" date="2021-06" db="EMBL/GenBank/DDBJ databases">
        <title>Updating the genus Pseudomonas: Description of 43 new species and partition of the Pseudomonas putida group.</title>
        <authorList>
            <person name="Girard L."/>
            <person name="Lood C."/>
            <person name="Vandamme P."/>
            <person name="Rokni-Zadeh H."/>
            <person name="Van Noort V."/>
            <person name="Hofte M."/>
            <person name="Lavigne R."/>
            <person name="De Mot R."/>
        </authorList>
    </citation>
    <scope>NUCLEOTIDE SEQUENCE</scope>
    <source>
        <strain evidence="3">SWRI153</strain>
    </source>
</reference>
<evidence type="ECO:0000313" key="3">
    <source>
        <dbReference type="EMBL" id="MBV4484507.1"/>
    </source>
</evidence>
<dbReference type="EMBL" id="JABWQP020000001">
    <property type="protein sequence ID" value="MBV4484507.1"/>
    <property type="molecule type" value="Genomic_DNA"/>
</dbReference>
<evidence type="ECO:0000313" key="2">
    <source>
        <dbReference type="EMBL" id="MBC3340126.1"/>
    </source>
</evidence>
<keyword evidence="2" id="KW-0012">Acyltransferase</keyword>
<comment type="caution">
    <text evidence="2">The sequence shown here is derived from an EMBL/GenBank/DDBJ whole genome shotgun (WGS) entry which is preliminary data.</text>
</comment>
<organism evidence="2">
    <name type="scientific">Pseudomonas khorasanensis</name>
    <dbReference type="NCBI Taxonomy" id="2745508"/>
    <lineage>
        <taxon>Bacteria</taxon>
        <taxon>Pseudomonadati</taxon>
        <taxon>Pseudomonadota</taxon>
        <taxon>Gammaproteobacteria</taxon>
        <taxon>Pseudomonadales</taxon>
        <taxon>Pseudomonadaceae</taxon>
        <taxon>Pseudomonas</taxon>
    </lineage>
</organism>
<dbReference type="EMBL" id="JABWQP010000001">
    <property type="protein sequence ID" value="MBC3340126.1"/>
    <property type="molecule type" value="Genomic_DNA"/>
</dbReference>
<protein>
    <submittedName>
        <fullName evidence="2">UDP-N-acetylglucosamine acyltransferase</fullName>
    </submittedName>
</protein>
<keyword evidence="2" id="KW-0808">Transferase</keyword>
<evidence type="ECO:0000313" key="4">
    <source>
        <dbReference type="Proteomes" id="UP000648816"/>
    </source>
</evidence>
<dbReference type="PROSITE" id="PS51257">
    <property type="entry name" value="PROKAR_LIPOPROTEIN"/>
    <property type="match status" value="1"/>
</dbReference>
<keyword evidence="1" id="KW-0732">Signal</keyword>